<evidence type="ECO:0000256" key="2">
    <source>
        <dbReference type="ARBA" id="ARBA00022840"/>
    </source>
</evidence>
<dbReference type="Pfam" id="PF13604">
    <property type="entry name" value="AAA_30"/>
    <property type="match status" value="1"/>
</dbReference>
<dbReference type="SUPFAM" id="SSF52540">
    <property type="entry name" value="P-loop containing nucleoside triphosphate hydrolases"/>
    <property type="match status" value="1"/>
</dbReference>
<evidence type="ECO:0000256" key="1">
    <source>
        <dbReference type="ARBA" id="ARBA00022741"/>
    </source>
</evidence>
<keyword evidence="1" id="KW-0547">Nucleotide-binding</keyword>
<evidence type="ECO:0000313" key="5">
    <source>
        <dbReference type="Proteomes" id="UP000199054"/>
    </source>
</evidence>
<dbReference type="InterPro" id="IPR027785">
    <property type="entry name" value="UvrD-like_helicase_C"/>
</dbReference>
<dbReference type="InterPro" id="IPR050534">
    <property type="entry name" value="Coronavir_polyprotein_1ab"/>
</dbReference>
<dbReference type="GO" id="GO:0003678">
    <property type="term" value="F:DNA helicase activity"/>
    <property type="evidence" value="ECO:0007669"/>
    <property type="project" value="UniProtKB-ARBA"/>
</dbReference>
<gene>
    <name evidence="4" type="ORF">SAMN04489859_101621</name>
</gene>
<dbReference type="STRING" id="34002.SAMN04489859_101621"/>
<protein>
    <submittedName>
        <fullName evidence="4">Exodeoxyribonuclease-5</fullName>
    </submittedName>
</protein>
<dbReference type="Pfam" id="PF13538">
    <property type="entry name" value="UvrD_C_2"/>
    <property type="match status" value="1"/>
</dbReference>
<dbReference type="PANTHER" id="PTHR43788:SF6">
    <property type="entry name" value="DNA HELICASE B"/>
    <property type="match status" value="1"/>
</dbReference>
<dbReference type="Gene3D" id="3.40.50.300">
    <property type="entry name" value="P-loop containing nucleotide triphosphate hydrolases"/>
    <property type="match status" value="2"/>
</dbReference>
<feature type="domain" description="UvrD-like helicase C-terminal" evidence="3">
    <location>
        <begin position="426"/>
        <end position="482"/>
    </location>
</feature>
<proteinExistence type="predicted"/>
<dbReference type="AlphaFoldDB" id="A0A1H8J8B0"/>
<keyword evidence="5" id="KW-1185">Reference proteome</keyword>
<dbReference type="GO" id="GO:0005524">
    <property type="term" value="F:ATP binding"/>
    <property type="evidence" value="ECO:0007669"/>
    <property type="project" value="UniProtKB-KW"/>
</dbReference>
<evidence type="ECO:0000313" key="4">
    <source>
        <dbReference type="EMBL" id="SEN77020.1"/>
    </source>
</evidence>
<dbReference type="CDD" id="cd18809">
    <property type="entry name" value="SF1_C_RecD"/>
    <property type="match status" value="1"/>
</dbReference>
<keyword evidence="2" id="KW-0067">ATP-binding</keyword>
<dbReference type="PANTHER" id="PTHR43788">
    <property type="entry name" value="DNA2/NAM7 HELICASE FAMILY MEMBER"/>
    <property type="match status" value="1"/>
</dbReference>
<dbReference type="EMBL" id="FODE01000016">
    <property type="protein sequence ID" value="SEN77020.1"/>
    <property type="molecule type" value="Genomic_DNA"/>
</dbReference>
<dbReference type="Proteomes" id="UP000199054">
    <property type="component" value="Unassembled WGS sequence"/>
</dbReference>
<sequence>MVRGMTTPTLSPDQAEAWDALAECFGAAGVDLIAEEIHPPQPGKGRVMAVIGKAGSGKTLMLSEITRALREAGVDVISADYEGRRRRDRRTVAILAPTNKAAFVLRMRGVPATTIHRIIYSPVYDPEYERIAEWLAGEGTRPGSESLIAAGLTDEALDRAKAFYDQHASIPGALAAAGLRGSDFIKGWKRREDGLDIGLVDEASMLDEKQFDDLREIFPVLVLFGDPAQLAPVGQSGEMVFDRLAPAQRLMLSRIHRQADDSPILDLAHALADDSLTFDGFERMVREAARRDPRVIWAERVESDLLARSPVLVWRNVTRIRLIHAFRAAHGAPGDALLPGEPLICDGLELPLKHRKKRIDLEARGLIKGAQVVYLGPGRKPGFSRLHVIGAEEPRLSAASIVKIEMPDAEEPFIPYAAGMGAAFLHGAAVTIHKAQGSQWPDVQVFAPDISAAAWSNRTEAGIPLWKRLAYVAITRAQERLFWVTKARLARPSRGLATDDLEVPTAVLALEAQGD</sequence>
<evidence type="ECO:0000259" key="3">
    <source>
        <dbReference type="Pfam" id="PF13538"/>
    </source>
</evidence>
<organism evidence="4 5">
    <name type="scientific">Paracoccus alcaliphilus</name>
    <dbReference type="NCBI Taxonomy" id="34002"/>
    <lineage>
        <taxon>Bacteria</taxon>
        <taxon>Pseudomonadati</taxon>
        <taxon>Pseudomonadota</taxon>
        <taxon>Alphaproteobacteria</taxon>
        <taxon>Rhodobacterales</taxon>
        <taxon>Paracoccaceae</taxon>
        <taxon>Paracoccus</taxon>
    </lineage>
</organism>
<reference evidence="4 5" key="1">
    <citation type="submission" date="2016-10" db="EMBL/GenBank/DDBJ databases">
        <authorList>
            <person name="de Groot N.N."/>
        </authorList>
    </citation>
    <scope>NUCLEOTIDE SEQUENCE [LARGE SCALE GENOMIC DNA]</scope>
    <source>
        <strain evidence="4 5">DSM 8512</strain>
    </source>
</reference>
<dbReference type="InterPro" id="IPR027417">
    <property type="entry name" value="P-loop_NTPase"/>
</dbReference>
<name>A0A1H8J8B0_9RHOB</name>
<accession>A0A1H8J8B0</accession>